<dbReference type="CDD" id="cd03059">
    <property type="entry name" value="GST_N_SspA"/>
    <property type="match status" value="1"/>
</dbReference>
<name>A0A6G7VGU5_9GAMM</name>
<dbReference type="Gene3D" id="3.40.30.10">
    <property type="entry name" value="Glutaredoxin"/>
    <property type="match status" value="1"/>
</dbReference>
<organism evidence="4 5">
    <name type="scientific">Caldichromatium japonicum</name>
    <dbReference type="NCBI Taxonomy" id="2699430"/>
    <lineage>
        <taxon>Bacteria</taxon>
        <taxon>Pseudomonadati</taxon>
        <taxon>Pseudomonadota</taxon>
        <taxon>Gammaproteobacteria</taxon>
        <taxon>Chromatiales</taxon>
        <taxon>Chromatiaceae</taxon>
        <taxon>Caldichromatium</taxon>
    </lineage>
</organism>
<dbReference type="CDD" id="cd03186">
    <property type="entry name" value="GST_C_SspA"/>
    <property type="match status" value="1"/>
</dbReference>
<dbReference type="SFLD" id="SFLDG00358">
    <property type="entry name" value="Main_(cytGST)"/>
    <property type="match status" value="1"/>
</dbReference>
<dbReference type="InterPro" id="IPR010987">
    <property type="entry name" value="Glutathione-S-Trfase_C-like"/>
</dbReference>
<feature type="domain" description="GST N-terminal" evidence="2">
    <location>
        <begin position="1"/>
        <end position="77"/>
    </location>
</feature>
<sequence length="202" mass="23543">MILYSDPACPYCHRIRIVLAEKGIVVDIVDVDARDLPDEVMDFNPYGTVPTFVDRDLHLYESRIIMEYLDERFPHPPLLPVDPVSRAQARLLMYRVDRDWYSLMGRLLNEEAEDADQARKELAESLIAVAPVFEKYLFFMSDEFSLVDCCVAPLLWRLPVLGVDLPKQADPVRSYMRRIFTIDSFRHSLTEVEKEMIMELGR</sequence>
<dbReference type="AlphaFoldDB" id="A0A6G7VGU5"/>
<evidence type="ECO:0000259" key="3">
    <source>
        <dbReference type="PROSITE" id="PS50405"/>
    </source>
</evidence>
<keyword evidence="5" id="KW-1185">Reference proteome</keyword>
<dbReference type="Gene3D" id="1.20.1050.10">
    <property type="match status" value="1"/>
</dbReference>
<evidence type="ECO:0000259" key="2">
    <source>
        <dbReference type="PROSITE" id="PS50404"/>
    </source>
</evidence>
<reference evidence="5" key="1">
    <citation type="submission" date="2020-01" db="EMBL/GenBank/DDBJ databases">
        <title>Caldichromatium gen. nov., sp. nov., a thermophilic purple sulfur bacterium member of the family Chromatiaceae isolated from Nakabusa hot spring, Japan.</title>
        <authorList>
            <person name="Saini M.K."/>
            <person name="Hanada S."/>
            <person name="Tank M."/>
        </authorList>
    </citation>
    <scope>NUCLEOTIDE SEQUENCE [LARGE SCALE GENOMIC DNA]</scope>
    <source>
        <strain evidence="5">No.7</strain>
    </source>
</reference>
<dbReference type="InterPro" id="IPR034341">
    <property type="entry name" value="SspA_N"/>
</dbReference>
<dbReference type="PANTHER" id="PTHR43968">
    <property type="match status" value="1"/>
</dbReference>
<dbReference type="EMBL" id="CP048029">
    <property type="protein sequence ID" value="QIK39068.1"/>
    <property type="molecule type" value="Genomic_DNA"/>
</dbReference>
<dbReference type="InterPro" id="IPR050983">
    <property type="entry name" value="GST_Omega/HSP26"/>
</dbReference>
<dbReference type="Pfam" id="PF00043">
    <property type="entry name" value="GST_C"/>
    <property type="match status" value="1"/>
</dbReference>
<dbReference type="GO" id="GO:0005737">
    <property type="term" value="C:cytoplasm"/>
    <property type="evidence" value="ECO:0007669"/>
    <property type="project" value="TreeGrafter"/>
</dbReference>
<dbReference type="InterPro" id="IPR036249">
    <property type="entry name" value="Thioredoxin-like_sf"/>
</dbReference>
<dbReference type="InterPro" id="IPR004045">
    <property type="entry name" value="Glutathione_S-Trfase_N"/>
</dbReference>
<evidence type="ECO:0000313" key="5">
    <source>
        <dbReference type="Proteomes" id="UP000502699"/>
    </source>
</evidence>
<dbReference type="PROSITE" id="PS51354">
    <property type="entry name" value="GLUTAREDOXIN_2"/>
    <property type="match status" value="1"/>
</dbReference>
<dbReference type="PROSITE" id="PS50404">
    <property type="entry name" value="GST_NTER"/>
    <property type="match status" value="1"/>
</dbReference>
<dbReference type="SUPFAM" id="SSF47616">
    <property type="entry name" value="GST C-terminal domain-like"/>
    <property type="match status" value="1"/>
</dbReference>
<dbReference type="InterPro" id="IPR040079">
    <property type="entry name" value="Glutathione_S-Trfase"/>
</dbReference>
<comment type="similarity">
    <text evidence="1">Belongs to the GST superfamily. HSP26 family.</text>
</comment>
<accession>A0A6G7VGU5</accession>
<dbReference type="KEGG" id="cjap:GWK36_02445"/>
<dbReference type="SFLD" id="SFLDS00019">
    <property type="entry name" value="Glutathione_Transferase_(cytos"/>
    <property type="match status" value="1"/>
</dbReference>
<dbReference type="Proteomes" id="UP000502699">
    <property type="component" value="Chromosome"/>
</dbReference>
<dbReference type="InterPro" id="IPR004046">
    <property type="entry name" value="GST_C"/>
</dbReference>
<gene>
    <name evidence="4" type="ORF">GWK36_02445</name>
</gene>
<protein>
    <submittedName>
        <fullName evidence="4">Stringent starvation protein A</fullName>
    </submittedName>
</protein>
<proteinExistence type="inferred from homology"/>
<dbReference type="PANTHER" id="PTHR43968:SF6">
    <property type="entry name" value="GLUTATHIONE S-TRANSFERASE OMEGA"/>
    <property type="match status" value="1"/>
</dbReference>
<dbReference type="PROSITE" id="PS50405">
    <property type="entry name" value="GST_CTER"/>
    <property type="match status" value="1"/>
</dbReference>
<feature type="domain" description="GST C-terminal" evidence="3">
    <location>
        <begin position="82"/>
        <end position="200"/>
    </location>
</feature>
<evidence type="ECO:0000256" key="1">
    <source>
        <dbReference type="ARBA" id="ARBA00009929"/>
    </source>
</evidence>
<dbReference type="SUPFAM" id="SSF52833">
    <property type="entry name" value="Thioredoxin-like"/>
    <property type="match status" value="1"/>
</dbReference>
<dbReference type="Pfam" id="PF13417">
    <property type="entry name" value="GST_N_3"/>
    <property type="match status" value="1"/>
</dbReference>
<dbReference type="InterPro" id="IPR036282">
    <property type="entry name" value="Glutathione-S-Trfase_C_sf"/>
</dbReference>
<evidence type="ECO:0000313" key="4">
    <source>
        <dbReference type="EMBL" id="QIK39068.1"/>
    </source>
</evidence>
<dbReference type="InterPro" id="IPR034342">
    <property type="entry name" value="SspA_C"/>
</dbReference>
<dbReference type="RefSeq" id="WP_166272374.1">
    <property type="nucleotide sequence ID" value="NZ_CP048029.1"/>
</dbReference>